<organism evidence="1">
    <name type="scientific">candidate division WWE3 bacterium</name>
    <dbReference type="NCBI Taxonomy" id="2053526"/>
    <lineage>
        <taxon>Bacteria</taxon>
        <taxon>Katanobacteria</taxon>
    </lineage>
</organism>
<proteinExistence type="predicted"/>
<accession>A0A7C4XMX4</accession>
<sequence>MEITYIGQSCFKIKGKSLEIVIDPYEPAQTGYKLPRLSADIVMTSHDHFDHNYLEGVSGYKMAITTPGEYEIGDTYIEGIPSFHDSKEGSERGKNTIFQISVDGLNILHMGDLGHILSKDTLEKILDIDVLMIPVGGFYTITAEVASKIISSIEPGIVIPMHYREDDKNELTKNMAPLKKFLDEMGAENVKKLDRLKITKNDIPDETEIVVLSPSH</sequence>
<dbReference type="PANTHER" id="PTHR39189">
    <property type="entry name" value="UPF0173 METAL-DEPENDENT HYDROLASE YTKL"/>
    <property type="match status" value="1"/>
</dbReference>
<dbReference type="PANTHER" id="PTHR39189:SF1">
    <property type="entry name" value="UPF0173 METAL-DEPENDENT HYDROLASE YTKL"/>
    <property type="match status" value="1"/>
</dbReference>
<protein>
    <submittedName>
        <fullName evidence="1">Lactamase</fullName>
    </submittedName>
</protein>
<name>A0A7C4XMX4_UNCKA</name>
<dbReference type="InterPro" id="IPR036866">
    <property type="entry name" value="RibonucZ/Hydroxyglut_hydro"/>
</dbReference>
<dbReference type="Pfam" id="PF13483">
    <property type="entry name" value="Lactamase_B_3"/>
    <property type="match status" value="1"/>
</dbReference>
<dbReference type="SUPFAM" id="SSF56281">
    <property type="entry name" value="Metallo-hydrolase/oxidoreductase"/>
    <property type="match status" value="1"/>
</dbReference>
<dbReference type="EMBL" id="DSRT01000131">
    <property type="protein sequence ID" value="HGW29757.1"/>
    <property type="molecule type" value="Genomic_DNA"/>
</dbReference>
<comment type="caution">
    <text evidence="1">The sequence shown here is derived from an EMBL/GenBank/DDBJ whole genome shotgun (WGS) entry which is preliminary data.</text>
</comment>
<gene>
    <name evidence="1" type="ORF">ENR63_02445</name>
</gene>
<evidence type="ECO:0000313" key="1">
    <source>
        <dbReference type="EMBL" id="HGW29757.1"/>
    </source>
</evidence>
<reference evidence="1" key="1">
    <citation type="journal article" date="2020" name="mSystems">
        <title>Genome- and Community-Level Interaction Insights into Carbon Utilization and Element Cycling Functions of Hydrothermarchaeota in Hydrothermal Sediment.</title>
        <authorList>
            <person name="Zhou Z."/>
            <person name="Liu Y."/>
            <person name="Xu W."/>
            <person name="Pan J."/>
            <person name="Luo Z.H."/>
            <person name="Li M."/>
        </authorList>
    </citation>
    <scope>NUCLEOTIDE SEQUENCE [LARGE SCALE GENOMIC DNA]</scope>
    <source>
        <strain evidence="1">SpSt-417</strain>
    </source>
</reference>
<dbReference type="AlphaFoldDB" id="A0A7C4XMX4"/>
<dbReference type="Gene3D" id="3.60.15.10">
    <property type="entry name" value="Ribonuclease Z/Hydroxyacylglutathione hydrolase-like"/>
    <property type="match status" value="1"/>
</dbReference>